<gene>
    <name evidence="1" type="ORF">NBO_26g0007</name>
</gene>
<accession>R0KWD2</accession>
<dbReference type="VEuPathDB" id="MicrosporidiaDB:NBO_26g0007"/>
<protein>
    <submittedName>
        <fullName evidence="1">Uncharacterized protein</fullName>
    </submittedName>
</protein>
<proteinExistence type="predicted"/>
<reference evidence="1 2" key="1">
    <citation type="journal article" date="2013" name="BMC Genomics">
        <title>Comparative genomics of parasitic silkworm microsporidia reveal an association between genome expansion and host adaptation.</title>
        <authorList>
            <person name="Pan G."/>
            <person name="Xu J."/>
            <person name="Li T."/>
            <person name="Xia Q."/>
            <person name="Liu S.L."/>
            <person name="Zhang G."/>
            <person name="Li S."/>
            <person name="Li C."/>
            <person name="Liu H."/>
            <person name="Yang L."/>
            <person name="Liu T."/>
            <person name="Zhang X."/>
            <person name="Wu Z."/>
            <person name="Fan W."/>
            <person name="Dang X."/>
            <person name="Xiang H."/>
            <person name="Tao M."/>
            <person name="Li Y."/>
            <person name="Hu J."/>
            <person name="Li Z."/>
            <person name="Lin L."/>
            <person name="Luo J."/>
            <person name="Geng L."/>
            <person name="Wang L."/>
            <person name="Long M."/>
            <person name="Wan Y."/>
            <person name="He N."/>
            <person name="Zhang Z."/>
            <person name="Lu C."/>
            <person name="Keeling P.J."/>
            <person name="Wang J."/>
            <person name="Xiang Z."/>
            <person name="Zhou Z."/>
        </authorList>
    </citation>
    <scope>NUCLEOTIDE SEQUENCE [LARGE SCALE GENOMIC DNA]</scope>
    <source>
        <strain evidence="2">CQ1 / CVCC 102059</strain>
    </source>
</reference>
<dbReference type="Proteomes" id="UP000016927">
    <property type="component" value="Unassembled WGS sequence"/>
</dbReference>
<sequence length="272" mass="32071">MLCSEILDESDMVESYEESLYETFSITNEEEFEQVDVINKAKAISGNIEFIAFKDLIKASLTDLKEIYEDLLKYESWQNEFLNKLRSIMISSSDSVLENQETFKPFVDEFDNLINEKKNFEDAIAHLIEVFDRNSNSEILLEMSLVIKDLFSFEGEYPDVDPFEKFYMLLQILEKECEETKEYYKDLVTLVFNNMDILVKKKTNLTSMFGSRFSKKKRLDCEELKNEVFDDFYGRVVKEKKALWLFIKGLKGLIGNCECILSNCICFQERFR</sequence>
<keyword evidence="2" id="KW-1185">Reference proteome</keyword>
<dbReference type="HOGENOM" id="CLU_089388_0_0_1"/>
<dbReference type="AlphaFoldDB" id="R0KWD2"/>
<evidence type="ECO:0000313" key="1">
    <source>
        <dbReference type="EMBL" id="EOB14522.1"/>
    </source>
</evidence>
<name>R0KWD2_NOSB1</name>
<organism evidence="1 2">
    <name type="scientific">Nosema bombycis (strain CQ1 / CVCC 102059)</name>
    <name type="common">Microsporidian parasite</name>
    <name type="synonym">Pebrine of silkworm</name>
    <dbReference type="NCBI Taxonomy" id="578461"/>
    <lineage>
        <taxon>Eukaryota</taxon>
        <taxon>Fungi</taxon>
        <taxon>Fungi incertae sedis</taxon>
        <taxon>Microsporidia</taxon>
        <taxon>Nosematidae</taxon>
        <taxon>Nosema</taxon>
    </lineage>
</organism>
<evidence type="ECO:0000313" key="2">
    <source>
        <dbReference type="Proteomes" id="UP000016927"/>
    </source>
</evidence>
<dbReference type="EMBL" id="KB908934">
    <property type="protein sequence ID" value="EOB14522.1"/>
    <property type="molecule type" value="Genomic_DNA"/>
</dbReference>